<reference evidence="4" key="1">
    <citation type="submission" date="2023-08" db="EMBL/GenBank/DDBJ databases">
        <authorList>
            <person name="Alioto T."/>
            <person name="Alioto T."/>
            <person name="Gomez Garrido J."/>
        </authorList>
    </citation>
    <scope>NUCLEOTIDE SEQUENCE</scope>
</reference>
<keyword evidence="2" id="KW-0812">Transmembrane</keyword>
<dbReference type="InterPro" id="IPR036938">
    <property type="entry name" value="PAP2/HPO_sf"/>
</dbReference>
<evidence type="ECO:0000256" key="2">
    <source>
        <dbReference type="SAM" id="Phobius"/>
    </source>
</evidence>
<feature type="region of interest" description="Disordered" evidence="1">
    <location>
        <begin position="1"/>
        <end position="33"/>
    </location>
</feature>
<proteinExistence type="predicted"/>
<feature type="domain" description="Phosphatidic acid phosphatase type 2/haloperoxidase" evidence="3">
    <location>
        <begin position="87"/>
        <end position="199"/>
    </location>
</feature>
<evidence type="ECO:0000259" key="3">
    <source>
        <dbReference type="SMART" id="SM00014"/>
    </source>
</evidence>
<dbReference type="AlphaFoldDB" id="A0AA36B294"/>
<evidence type="ECO:0000313" key="4">
    <source>
        <dbReference type="EMBL" id="CAI9726633.1"/>
    </source>
</evidence>
<dbReference type="GO" id="GO:0042392">
    <property type="term" value="F:sphingosine-1-phosphate phosphatase activity"/>
    <property type="evidence" value="ECO:0007669"/>
    <property type="project" value="TreeGrafter"/>
</dbReference>
<feature type="transmembrane region" description="Helical" evidence="2">
    <location>
        <begin position="56"/>
        <end position="77"/>
    </location>
</feature>
<accession>A0AA36B294</accession>
<dbReference type="SUPFAM" id="SSF48317">
    <property type="entry name" value="Acid phosphatase/Vanadium-dependent haloperoxidase"/>
    <property type="match status" value="1"/>
</dbReference>
<feature type="transmembrane region" description="Helical" evidence="2">
    <location>
        <begin position="89"/>
        <end position="110"/>
    </location>
</feature>
<dbReference type="SMART" id="SM00014">
    <property type="entry name" value="acidPPc"/>
    <property type="match status" value="1"/>
</dbReference>
<keyword evidence="2" id="KW-1133">Transmembrane helix</keyword>
<dbReference type="Pfam" id="PF01569">
    <property type="entry name" value="PAP2"/>
    <property type="match status" value="1"/>
</dbReference>
<name>A0AA36B294_OCTVU</name>
<feature type="transmembrane region" description="Helical" evidence="2">
    <location>
        <begin position="183"/>
        <end position="203"/>
    </location>
</feature>
<evidence type="ECO:0000313" key="5">
    <source>
        <dbReference type="Proteomes" id="UP001162480"/>
    </source>
</evidence>
<dbReference type="InterPro" id="IPR000326">
    <property type="entry name" value="PAP2/HPO"/>
</dbReference>
<dbReference type="EMBL" id="OX597821">
    <property type="protein sequence ID" value="CAI9726633.1"/>
    <property type="molecule type" value="Genomic_DNA"/>
</dbReference>
<sequence>MSTESSVRERTSVREKKPAEVPNDKTKVKEPSPAPEWNQLALCATNDAPLGILRPIMIVLEISCHGLLWIVATITMLMCIHKANHVEIVFNLFFGLIFDILLVCLIKWLVQRQRPSANYMDMVATSKVDQYSFPSGHATRACYLAIFIAKQVPDTRKLIVFTYTWAAFVCFSRLLLGRHHFTDVLCGCIIGVLEFYVLEMLWISQSTCSFILSPLLGELV</sequence>
<feature type="compositionally biased region" description="Basic and acidic residues" evidence="1">
    <location>
        <begin position="1"/>
        <end position="30"/>
    </location>
</feature>
<keyword evidence="5" id="KW-1185">Reference proteome</keyword>
<gene>
    <name evidence="4" type="ORF">OCTVUL_1B019882</name>
</gene>
<evidence type="ECO:0000256" key="1">
    <source>
        <dbReference type="SAM" id="MobiDB-lite"/>
    </source>
</evidence>
<dbReference type="Gene3D" id="1.20.144.10">
    <property type="entry name" value="Phosphatidic acid phosphatase type 2/haloperoxidase"/>
    <property type="match status" value="1"/>
</dbReference>
<feature type="transmembrane region" description="Helical" evidence="2">
    <location>
        <begin position="158"/>
        <end position="176"/>
    </location>
</feature>
<organism evidence="4 5">
    <name type="scientific">Octopus vulgaris</name>
    <name type="common">Common octopus</name>
    <dbReference type="NCBI Taxonomy" id="6645"/>
    <lineage>
        <taxon>Eukaryota</taxon>
        <taxon>Metazoa</taxon>
        <taxon>Spiralia</taxon>
        <taxon>Lophotrochozoa</taxon>
        <taxon>Mollusca</taxon>
        <taxon>Cephalopoda</taxon>
        <taxon>Coleoidea</taxon>
        <taxon>Octopodiformes</taxon>
        <taxon>Octopoda</taxon>
        <taxon>Incirrata</taxon>
        <taxon>Octopodidae</taxon>
        <taxon>Octopus</taxon>
    </lineage>
</organism>
<keyword evidence="2" id="KW-0472">Membrane</keyword>
<dbReference type="PANTHER" id="PTHR14969">
    <property type="entry name" value="SPHINGOSINE-1-PHOSPHATE PHOSPHOHYDROLASE"/>
    <property type="match status" value="1"/>
</dbReference>
<dbReference type="Proteomes" id="UP001162480">
    <property type="component" value="Chromosome 8"/>
</dbReference>
<protein>
    <recommendedName>
        <fullName evidence="3">Phosphatidic acid phosphatase type 2/haloperoxidase domain-containing protein</fullName>
    </recommendedName>
</protein>
<dbReference type="PANTHER" id="PTHR14969:SF13">
    <property type="entry name" value="AT30094P"/>
    <property type="match status" value="1"/>
</dbReference>